<reference evidence="1" key="1">
    <citation type="submission" date="2023-07" db="EMBL/GenBank/DDBJ databases">
        <title>Black Yeasts Isolated from many extreme environments.</title>
        <authorList>
            <person name="Coleine C."/>
            <person name="Stajich J.E."/>
            <person name="Selbmann L."/>
        </authorList>
    </citation>
    <scope>NUCLEOTIDE SEQUENCE</scope>
    <source>
        <strain evidence="1">CCFEE 5714</strain>
    </source>
</reference>
<protein>
    <submittedName>
        <fullName evidence="1">Uncharacterized protein</fullName>
    </submittedName>
</protein>
<proteinExistence type="predicted"/>
<sequence length="943" mass="103119">MADSNHKLSLHQRARLQASEPLGGRTGSNESSAEKWFEKSNNEVRDNTTSFNDHEPPFFMRNSSSSETPPGAQAQNHLPHNDDRASSLGLRAGMLRLGTEDSSAEEYRNVIDDLTVQNRKLKRKLRKYEKLHDAHLKDQKLFEVRFHGLPAGKKRELEETLRKFASSLDTTGANASPSNGYASLLPMLQSKTASSQTSFRHGDSAYASMSMSASGQGSSAQSGYNGKQKPKMTPTQHMAARRQQINSYLHHIPEGLMPHENPTEMSESTKKKLVVRRLEQLFAGKDPATGDHQHSLQQQEVSDSAARADKSATEALGERARVEGCREASILNRELEDPADVSNDAGTQMPDAVAANMHSKNIEPSIPAKRSTKVVDDDQRPTRPLDLDPHRAQMPVENIRYMRHLGFSPLDPESSNSPDEGHSWIYLNFLINMAQLHTINVTSDFVRNAVQECSNKLEISSDGRKVRWRGSRSVTRTGSSGGASGYDRSDDNTPEGQSPRKRPKLAHSDSMQWGLTRGSQAGAASQRRHLENNKHMYTPLFFHRNSTDGSEDSSSEVDEDNRSSPLPAPLAGDLSKMTSSGIRTGSGLLAPSVRKSKQNHDDGPIIFYNNARFCTDLSGDRDPAGTYNTTAYIPVSSVPVGKKASSIEDVFEKRGPLAQASKLPEPMNLTDNPIPESMEVSFPPQPLLAPDLPRDEKPIVLEVTGIGGVWHADNFAISVDSRHARIDQTATSEVSARIRATSLPSSLAKILHGARDKPKVCAAVHKQILASTVQDLAPSELPPALSFMPDDDSMCDDGSDADEYTTEASGSPGNFPPAAAPQPVELPYAPAEDTDADYEEFEDDEDVESDGEVDFLAAAREIDPEAVRRREREYDAIMAERLAEEIPTGSSAATAGGGSGFVSPASGINKEEYRRAIRATMHQGEDVKDMSNIVDDEMSDCSS</sequence>
<comment type="caution">
    <text evidence="1">The sequence shown here is derived from an EMBL/GenBank/DDBJ whole genome shotgun (WGS) entry which is preliminary data.</text>
</comment>
<keyword evidence="2" id="KW-1185">Reference proteome</keyword>
<dbReference type="EMBL" id="JAUTXU010000250">
    <property type="protein sequence ID" value="KAK3695954.1"/>
    <property type="molecule type" value="Genomic_DNA"/>
</dbReference>
<dbReference type="Proteomes" id="UP001281147">
    <property type="component" value="Unassembled WGS sequence"/>
</dbReference>
<accession>A0ACC3MHQ0</accession>
<gene>
    <name evidence="1" type="ORF">LTR37_018249</name>
</gene>
<evidence type="ECO:0000313" key="2">
    <source>
        <dbReference type="Proteomes" id="UP001281147"/>
    </source>
</evidence>
<evidence type="ECO:0000313" key="1">
    <source>
        <dbReference type="EMBL" id="KAK3695954.1"/>
    </source>
</evidence>
<organism evidence="1 2">
    <name type="scientific">Vermiconidia calcicola</name>
    <dbReference type="NCBI Taxonomy" id="1690605"/>
    <lineage>
        <taxon>Eukaryota</taxon>
        <taxon>Fungi</taxon>
        <taxon>Dikarya</taxon>
        <taxon>Ascomycota</taxon>
        <taxon>Pezizomycotina</taxon>
        <taxon>Dothideomycetes</taxon>
        <taxon>Dothideomycetidae</taxon>
        <taxon>Mycosphaerellales</taxon>
        <taxon>Extremaceae</taxon>
        <taxon>Vermiconidia</taxon>
    </lineage>
</organism>
<name>A0ACC3MHQ0_9PEZI</name>